<name>A0A7U2HXV6_PHANO</name>
<evidence type="ECO:0000313" key="1">
    <source>
        <dbReference type="EMBL" id="QRC94693.1"/>
    </source>
</evidence>
<proteinExistence type="predicted"/>
<dbReference type="VEuPathDB" id="FungiDB:JI435_406180"/>
<accession>A0A7U2HXV6</accession>
<sequence length="100" mass="11312">MLLRNCIPVPATDRMANGRVAPAHHADPPTWVSLTCLSLMNARPRRLIDLVLRQLPLWKALAGSLAFLPTPGQRTIRLFLPDVDSYIRERSRAHPRFLHG</sequence>
<gene>
    <name evidence="1" type="ORF">JI435_406180</name>
</gene>
<reference evidence="2" key="1">
    <citation type="journal article" date="2021" name="BMC Genomics">
        <title>Chromosome-level genome assembly and manually-curated proteome of model necrotroph Parastagonospora nodorum Sn15 reveals a genome-wide trove of candidate effector homologs, and redundancy of virulence-related functions within an accessory chromosome.</title>
        <authorList>
            <person name="Bertazzoni S."/>
            <person name="Jones D.A.B."/>
            <person name="Phan H.T."/>
            <person name="Tan K.-C."/>
            <person name="Hane J.K."/>
        </authorList>
    </citation>
    <scope>NUCLEOTIDE SEQUENCE [LARGE SCALE GENOMIC DNA]</scope>
    <source>
        <strain evidence="2">SN15 / ATCC MYA-4574 / FGSC 10173)</strain>
    </source>
</reference>
<protein>
    <submittedName>
        <fullName evidence="1">Uncharacterized protein</fullName>
    </submittedName>
</protein>
<dbReference type="Proteomes" id="UP000663193">
    <property type="component" value="Chromosome 5"/>
</dbReference>
<evidence type="ECO:0000313" key="2">
    <source>
        <dbReference type="Proteomes" id="UP000663193"/>
    </source>
</evidence>
<dbReference type="AlphaFoldDB" id="A0A7U2HXV6"/>
<keyword evidence="2" id="KW-1185">Reference proteome</keyword>
<dbReference type="EMBL" id="CP069027">
    <property type="protein sequence ID" value="QRC94693.1"/>
    <property type="molecule type" value="Genomic_DNA"/>
</dbReference>
<organism evidence="1 2">
    <name type="scientific">Phaeosphaeria nodorum (strain SN15 / ATCC MYA-4574 / FGSC 10173)</name>
    <name type="common">Glume blotch fungus</name>
    <name type="synonym">Parastagonospora nodorum</name>
    <dbReference type="NCBI Taxonomy" id="321614"/>
    <lineage>
        <taxon>Eukaryota</taxon>
        <taxon>Fungi</taxon>
        <taxon>Dikarya</taxon>
        <taxon>Ascomycota</taxon>
        <taxon>Pezizomycotina</taxon>
        <taxon>Dothideomycetes</taxon>
        <taxon>Pleosporomycetidae</taxon>
        <taxon>Pleosporales</taxon>
        <taxon>Pleosporineae</taxon>
        <taxon>Phaeosphaeriaceae</taxon>
        <taxon>Parastagonospora</taxon>
    </lineage>
</organism>